<dbReference type="GO" id="GO:0005524">
    <property type="term" value="F:ATP binding"/>
    <property type="evidence" value="ECO:0007669"/>
    <property type="project" value="UniProtKB-KW"/>
</dbReference>
<dbReference type="CDD" id="cd16917">
    <property type="entry name" value="HATPase_UhpB-NarQ-NarX-like"/>
    <property type="match status" value="1"/>
</dbReference>
<organism evidence="11 12">
    <name type="scientific">Lentzea tibetensis</name>
    <dbReference type="NCBI Taxonomy" id="2591470"/>
    <lineage>
        <taxon>Bacteria</taxon>
        <taxon>Bacillati</taxon>
        <taxon>Actinomycetota</taxon>
        <taxon>Actinomycetes</taxon>
        <taxon>Pseudonocardiales</taxon>
        <taxon>Pseudonocardiaceae</taxon>
        <taxon>Lentzea</taxon>
    </lineage>
</organism>
<gene>
    <name evidence="11" type="ORF">FKR81_22605</name>
</gene>
<evidence type="ECO:0000256" key="9">
    <source>
        <dbReference type="SAM" id="Phobius"/>
    </source>
</evidence>
<dbReference type="GO" id="GO:0000155">
    <property type="term" value="F:phosphorelay sensor kinase activity"/>
    <property type="evidence" value="ECO:0007669"/>
    <property type="project" value="InterPro"/>
</dbReference>
<dbReference type="EC" id="2.7.13.3" evidence="2"/>
<dbReference type="GO" id="GO:0016020">
    <property type="term" value="C:membrane"/>
    <property type="evidence" value="ECO:0007669"/>
    <property type="project" value="InterPro"/>
</dbReference>
<evidence type="ECO:0000256" key="2">
    <source>
        <dbReference type="ARBA" id="ARBA00012438"/>
    </source>
</evidence>
<evidence type="ECO:0000256" key="8">
    <source>
        <dbReference type="ARBA" id="ARBA00023012"/>
    </source>
</evidence>
<dbReference type="InterPro" id="IPR011712">
    <property type="entry name" value="Sig_transdc_His_kin_sub3_dim/P"/>
</dbReference>
<comment type="caution">
    <text evidence="11">The sequence shown here is derived from an EMBL/GenBank/DDBJ whole genome shotgun (WGS) entry which is preliminary data.</text>
</comment>
<evidence type="ECO:0000256" key="5">
    <source>
        <dbReference type="ARBA" id="ARBA00022741"/>
    </source>
</evidence>
<dbReference type="Gene3D" id="1.20.5.1930">
    <property type="match status" value="1"/>
</dbReference>
<feature type="domain" description="Histidine kinase/HSP90-like ATPase" evidence="10">
    <location>
        <begin position="292"/>
        <end position="378"/>
    </location>
</feature>
<evidence type="ECO:0000256" key="1">
    <source>
        <dbReference type="ARBA" id="ARBA00000085"/>
    </source>
</evidence>
<keyword evidence="9" id="KW-1133">Transmembrane helix</keyword>
<evidence type="ECO:0000313" key="11">
    <source>
        <dbReference type="EMBL" id="TWP50020.1"/>
    </source>
</evidence>
<feature type="transmembrane region" description="Helical" evidence="9">
    <location>
        <begin position="158"/>
        <end position="177"/>
    </location>
</feature>
<evidence type="ECO:0000256" key="7">
    <source>
        <dbReference type="ARBA" id="ARBA00022840"/>
    </source>
</evidence>
<dbReference type="SMART" id="SM00387">
    <property type="entry name" value="HATPase_c"/>
    <property type="match status" value="1"/>
</dbReference>
<dbReference type="InterPro" id="IPR036890">
    <property type="entry name" value="HATPase_C_sf"/>
</dbReference>
<dbReference type="SUPFAM" id="SSF55874">
    <property type="entry name" value="ATPase domain of HSP90 chaperone/DNA topoisomerase II/histidine kinase"/>
    <property type="match status" value="1"/>
</dbReference>
<protein>
    <recommendedName>
        <fullName evidence="2">histidine kinase</fullName>
        <ecNumber evidence="2">2.7.13.3</ecNumber>
    </recommendedName>
</protein>
<evidence type="ECO:0000256" key="3">
    <source>
        <dbReference type="ARBA" id="ARBA00022553"/>
    </source>
</evidence>
<feature type="transmembrane region" description="Helical" evidence="9">
    <location>
        <begin position="59"/>
        <end position="81"/>
    </location>
</feature>
<keyword evidence="12" id="KW-1185">Reference proteome</keyword>
<dbReference type="OrthoDB" id="144293at2"/>
<dbReference type="InterPro" id="IPR050482">
    <property type="entry name" value="Sensor_HK_TwoCompSys"/>
</dbReference>
<dbReference type="Pfam" id="PF07730">
    <property type="entry name" value="HisKA_3"/>
    <property type="match status" value="1"/>
</dbReference>
<dbReference type="EMBL" id="VOBR01000014">
    <property type="protein sequence ID" value="TWP50020.1"/>
    <property type="molecule type" value="Genomic_DNA"/>
</dbReference>
<keyword evidence="9" id="KW-0472">Membrane</keyword>
<dbReference type="Pfam" id="PF02518">
    <property type="entry name" value="HATPase_c"/>
    <property type="match status" value="1"/>
</dbReference>
<evidence type="ECO:0000256" key="4">
    <source>
        <dbReference type="ARBA" id="ARBA00022679"/>
    </source>
</evidence>
<keyword evidence="3" id="KW-0597">Phosphoprotein</keyword>
<dbReference type="PANTHER" id="PTHR24421:SF10">
    <property type="entry name" value="NITRATE_NITRITE SENSOR PROTEIN NARQ"/>
    <property type="match status" value="1"/>
</dbReference>
<reference evidence="11 12" key="1">
    <citation type="submission" date="2019-07" db="EMBL/GenBank/DDBJ databases">
        <title>Lentzea xizangensis sp. nov., isolated from Qinghai-Tibetan Plateau Soils.</title>
        <authorList>
            <person name="Huang J."/>
        </authorList>
    </citation>
    <scope>NUCLEOTIDE SEQUENCE [LARGE SCALE GENOMIC DNA]</scope>
    <source>
        <strain evidence="11 12">FXJ1.1311</strain>
    </source>
</reference>
<comment type="catalytic activity">
    <reaction evidence="1">
        <text>ATP + protein L-histidine = ADP + protein N-phospho-L-histidine.</text>
        <dbReference type="EC" id="2.7.13.3"/>
    </reaction>
</comment>
<proteinExistence type="predicted"/>
<keyword evidence="9" id="KW-0812">Transmembrane</keyword>
<dbReference type="Gene3D" id="3.30.565.10">
    <property type="entry name" value="Histidine kinase-like ATPase, C-terminal domain"/>
    <property type="match status" value="1"/>
</dbReference>
<evidence type="ECO:0000256" key="6">
    <source>
        <dbReference type="ARBA" id="ARBA00022777"/>
    </source>
</evidence>
<dbReference type="Proteomes" id="UP000316639">
    <property type="component" value="Unassembled WGS sequence"/>
</dbReference>
<name>A0A563EQU0_9PSEU</name>
<dbReference type="InterPro" id="IPR003594">
    <property type="entry name" value="HATPase_dom"/>
</dbReference>
<feature type="transmembrane region" description="Helical" evidence="9">
    <location>
        <begin position="36"/>
        <end position="53"/>
    </location>
</feature>
<keyword evidence="7" id="KW-0067">ATP-binding</keyword>
<dbReference type="GO" id="GO:0046983">
    <property type="term" value="F:protein dimerization activity"/>
    <property type="evidence" value="ECO:0007669"/>
    <property type="project" value="InterPro"/>
</dbReference>
<keyword evidence="5" id="KW-0547">Nucleotide-binding</keyword>
<accession>A0A563EQU0</accession>
<sequence length="378" mass="40554">MGTGEGCADPRGLERRRAGAGDADVPVAQRAPLTTWYVLFAMTYLATSTIVVFDSETPVAGRMTATGFLALNAVWFLVYGRRLVERHPDDWRGFIYAAGSLATFASAVWFSGSATFALFGLVPQLYMVLPLSWAFWPMALFVLTPSILTLISGQSPALQLALAVLIIVFSHAFGWAITRIAEQNEQRGALLDQIESLTLEAERARMSAEIHDTLAQGFTSIITLLQAQQPNVELALRTARENLREARALVAATAPSPLDGSSLEDAVRRLVSASEVESSFRVIGDPAALPTSVEVVLLRTAQEALHNVRKHSGAKTVAVVLRFDPAGVSLEVRDDGRGFGDAPEGFGLRGMRARLEQVGGRLTLGGAPGASVLVEVPL</sequence>
<evidence type="ECO:0000259" key="10">
    <source>
        <dbReference type="SMART" id="SM00387"/>
    </source>
</evidence>
<keyword evidence="8" id="KW-0902">Two-component regulatory system</keyword>
<dbReference type="AlphaFoldDB" id="A0A563EQU0"/>
<keyword evidence="6 11" id="KW-0418">Kinase</keyword>
<feature type="transmembrane region" description="Helical" evidence="9">
    <location>
        <begin position="93"/>
        <end position="121"/>
    </location>
</feature>
<keyword evidence="4" id="KW-0808">Transferase</keyword>
<evidence type="ECO:0000313" key="12">
    <source>
        <dbReference type="Proteomes" id="UP000316639"/>
    </source>
</evidence>
<feature type="transmembrane region" description="Helical" evidence="9">
    <location>
        <begin position="133"/>
        <end position="151"/>
    </location>
</feature>
<dbReference type="PANTHER" id="PTHR24421">
    <property type="entry name" value="NITRATE/NITRITE SENSOR PROTEIN NARX-RELATED"/>
    <property type="match status" value="1"/>
</dbReference>